<accession>A0A6A7Y993</accession>
<organism evidence="5 6">
    <name type="scientific">Segnochrobactrum spirostomi</name>
    <dbReference type="NCBI Taxonomy" id="2608987"/>
    <lineage>
        <taxon>Bacteria</taxon>
        <taxon>Pseudomonadati</taxon>
        <taxon>Pseudomonadota</taxon>
        <taxon>Alphaproteobacteria</taxon>
        <taxon>Hyphomicrobiales</taxon>
        <taxon>Segnochrobactraceae</taxon>
        <taxon>Segnochrobactrum</taxon>
    </lineage>
</organism>
<keyword evidence="2" id="KW-0238">DNA-binding</keyword>
<keyword evidence="1" id="KW-0805">Transcription regulation</keyword>
<dbReference type="Pfam" id="PF12833">
    <property type="entry name" value="HTH_18"/>
    <property type="match status" value="1"/>
</dbReference>
<dbReference type="GO" id="GO:0043565">
    <property type="term" value="F:sequence-specific DNA binding"/>
    <property type="evidence" value="ECO:0007669"/>
    <property type="project" value="InterPro"/>
</dbReference>
<dbReference type="SMART" id="SM00342">
    <property type="entry name" value="HTH_ARAC"/>
    <property type="match status" value="1"/>
</dbReference>
<evidence type="ECO:0000256" key="1">
    <source>
        <dbReference type="ARBA" id="ARBA00023015"/>
    </source>
</evidence>
<name>A0A6A7Y993_9HYPH</name>
<dbReference type="Proteomes" id="UP000332515">
    <property type="component" value="Unassembled WGS sequence"/>
</dbReference>
<gene>
    <name evidence="5" type="ORF">F0357_22195</name>
</gene>
<reference evidence="5 6" key="1">
    <citation type="submission" date="2019-09" db="EMBL/GenBank/DDBJ databases">
        <title>Segnochrobactrum spirostomi gen. nov., sp. nov., isolated from the ciliate Spirostomum cf. yagiui and description of a novel family, Segnochrobactraceae fam. nov. within the order Rhizobiales of the class Alphaproteobacteria.</title>
        <authorList>
            <person name="Akter S."/>
            <person name="Shazib S.U.A."/>
            <person name="Shin M.K."/>
        </authorList>
    </citation>
    <scope>NUCLEOTIDE SEQUENCE [LARGE SCALE GENOMIC DNA]</scope>
    <source>
        <strain evidence="5 6">Sp-1</strain>
    </source>
</reference>
<dbReference type="AlphaFoldDB" id="A0A6A7Y993"/>
<dbReference type="GO" id="GO:0003700">
    <property type="term" value="F:DNA-binding transcription factor activity"/>
    <property type="evidence" value="ECO:0007669"/>
    <property type="project" value="InterPro"/>
</dbReference>
<evidence type="ECO:0000256" key="2">
    <source>
        <dbReference type="ARBA" id="ARBA00023125"/>
    </source>
</evidence>
<dbReference type="SUPFAM" id="SSF46689">
    <property type="entry name" value="Homeodomain-like"/>
    <property type="match status" value="2"/>
</dbReference>
<evidence type="ECO:0000313" key="5">
    <source>
        <dbReference type="EMBL" id="MQT15315.1"/>
    </source>
</evidence>
<dbReference type="Gene3D" id="1.10.10.60">
    <property type="entry name" value="Homeodomain-like"/>
    <property type="match status" value="1"/>
</dbReference>
<dbReference type="PANTHER" id="PTHR46796">
    <property type="entry name" value="HTH-TYPE TRANSCRIPTIONAL ACTIVATOR RHAS-RELATED"/>
    <property type="match status" value="1"/>
</dbReference>
<evidence type="ECO:0000259" key="4">
    <source>
        <dbReference type="PROSITE" id="PS01124"/>
    </source>
</evidence>
<dbReference type="InterPro" id="IPR050204">
    <property type="entry name" value="AraC_XylS_family_regulators"/>
</dbReference>
<evidence type="ECO:0000256" key="3">
    <source>
        <dbReference type="ARBA" id="ARBA00023163"/>
    </source>
</evidence>
<evidence type="ECO:0000313" key="6">
    <source>
        <dbReference type="Proteomes" id="UP000332515"/>
    </source>
</evidence>
<feature type="domain" description="HTH araC/xylS-type" evidence="4">
    <location>
        <begin position="160"/>
        <end position="258"/>
    </location>
</feature>
<keyword evidence="6" id="KW-1185">Reference proteome</keyword>
<proteinExistence type="predicted"/>
<comment type="caution">
    <text evidence="5">The sequence shown here is derived from an EMBL/GenBank/DDBJ whole genome shotgun (WGS) entry which is preliminary data.</text>
</comment>
<sequence>MVSALPSNLGFSFGEALYPNGGLYGPLASPYATLLLIHEGRAEIGVDGARHGLGAGEVGCYVNAREISILYPAGLSTRVAWCETLLPSLPAGPAAIGLPSAASLPLGERVAGLMRTGLDLGYAEEPALNRLRNALGEAVFAAFALDLGLGGTGAPNAAVQRARAYAERFYSGACDLADLAAAAGVTPEHLVTAFRRQLGRTPMRYVWELRTAKAINLVQRSGLTLAEIADQCGYKSPFHLSREIKKTTGLAPRDLRRKGGYLPSTVEAGLAPPVISDGGAGAWARDARQPPTGVTSSLNHFRLSVLTVPSASAAASASSNLARSSGSDLRNAAASPGPQIGPAIFGPTSIMSLFSGFENADTK</sequence>
<dbReference type="InterPro" id="IPR018060">
    <property type="entry name" value="HTH_AraC"/>
</dbReference>
<keyword evidence="3" id="KW-0804">Transcription</keyword>
<dbReference type="InterPro" id="IPR009057">
    <property type="entry name" value="Homeodomain-like_sf"/>
</dbReference>
<dbReference type="EMBL" id="VWNA01000003">
    <property type="protein sequence ID" value="MQT15315.1"/>
    <property type="molecule type" value="Genomic_DNA"/>
</dbReference>
<dbReference type="PROSITE" id="PS01124">
    <property type="entry name" value="HTH_ARAC_FAMILY_2"/>
    <property type="match status" value="1"/>
</dbReference>
<protein>
    <submittedName>
        <fullName evidence="5">Helix-turn-helix transcriptional regulator</fullName>
    </submittedName>
</protein>